<evidence type="ECO:0000256" key="4">
    <source>
        <dbReference type="ARBA" id="ARBA00022746"/>
    </source>
</evidence>
<organism evidence="9 10">
    <name type="scientific">Microbacterium paludicola</name>
    <dbReference type="NCBI Taxonomy" id="300019"/>
    <lineage>
        <taxon>Bacteria</taxon>
        <taxon>Bacillati</taxon>
        <taxon>Actinomycetota</taxon>
        <taxon>Actinomycetes</taxon>
        <taxon>Micrococcales</taxon>
        <taxon>Microbacteriaceae</taxon>
        <taxon>Microbacterium</taxon>
    </lineage>
</organism>
<keyword evidence="10" id="KW-1185">Reference proteome</keyword>
<dbReference type="RefSeq" id="WP_135115322.1">
    <property type="nucleotide sequence ID" value="NZ_BAAANG010000018.1"/>
</dbReference>
<evidence type="ECO:0000313" key="10">
    <source>
        <dbReference type="Proteomes" id="UP000298358"/>
    </source>
</evidence>
<protein>
    <submittedName>
        <fullName evidence="9">Lycopene cyclase domain-containing protein</fullName>
    </submittedName>
</protein>
<dbReference type="EMBL" id="SPQB01000044">
    <property type="protein sequence ID" value="TFU31444.1"/>
    <property type="molecule type" value="Genomic_DNA"/>
</dbReference>
<evidence type="ECO:0000256" key="3">
    <source>
        <dbReference type="ARBA" id="ARBA00022692"/>
    </source>
</evidence>
<keyword evidence="6 8" id="KW-0472">Membrane</keyword>
<comment type="caution">
    <text evidence="9">The sequence shown here is derived from an EMBL/GenBank/DDBJ whole genome shotgun (WGS) entry which is preliminary data.</text>
</comment>
<dbReference type="GO" id="GO:0016117">
    <property type="term" value="P:carotenoid biosynthetic process"/>
    <property type="evidence" value="ECO:0007669"/>
    <property type="project" value="UniProtKB-KW"/>
</dbReference>
<dbReference type="OrthoDB" id="4774157at2"/>
<evidence type="ECO:0000256" key="8">
    <source>
        <dbReference type="SAM" id="Phobius"/>
    </source>
</evidence>
<evidence type="ECO:0000256" key="5">
    <source>
        <dbReference type="ARBA" id="ARBA00022989"/>
    </source>
</evidence>
<evidence type="ECO:0000256" key="1">
    <source>
        <dbReference type="ARBA" id="ARBA00004141"/>
    </source>
</evidence>
<name>A0A4Y9FQE0_9MICO</name>
<dbReference type="AlphaFoldDB" id="A0A4Y9FQE0"/>
<dbReference type="GO" id="GO:0016020">
    <property type="term" value="C:membrane"/>
    <property type="evidence" value="ECO:0007669"/>
    <property type="project" value="UniProtKB-SubCell"/>
</dbReference>
<sequence length="109" mass="11942">MSIVYLGCLLLSLAGVVTLDLRHRLFLGRAPGPALLVLGIGLAFFLTWDLLGIGLGIFFRAETAFMTGILLAPELPIEEPVFLLFLCELTMVLVRGADEWLQRRRTGAA</sequence>
<keyword evidence="3 8" id="KW-0812">Transmembrane</keyword>
<reference evidence="9 10" key="1">
    <citation type="submission" date="2019-03" db="EMBL/GenBank/DDBJ databases">
        <title>Diversity of the mouse oral microbiome.</title>
        <authorList>
            <person name="Joseph S."/>
            <person name="Aduse-Opoku J."/>
            <person name="Curtis M."/>
            <person name="Wade W."/>
            <person name="Hashim A."/>
        </authorList>
    </citation>
    <scope>NUCLEOTIDE SEQUENCE [LARGE SCALE GENOMIC DNA]</scope>
    <source>
        <strain evidence="9 10">P1012</strain>
    </source>
</reference>
<accession>A0A4Y9FQE0</accession>
<feature type="transmembrane region" description="Helical" evidence="8">
    <location>
        <begin position="34"/>
        <end position="59"/>
    </location>
</feature>
<evidence type="ECO:0000256" key="7">
    <source>
        <dbReference type="ARBA" id="ARBA00023235"/>
    </source>
</evidence>
<dbReference type="Proteomes" id="UP000298358">
    <property type="component" value="Unassembled WGS sequence"/>
</dbReference>
<dbReference type="GO" id="GO:0045436">
    <property type="term" value="F:lycopene beta cyclase activity"/>
    <property type="evidence" value="ECO:0007669"/>
    <property type="project" value="UniProtKB-ARBA"/>
</dbReference>
<dbReference type="GO" id="GO:0016872">
    <property type="term" value="F:intramolecular lyase activity"/>
    <property type="evidence" value="ECO:0007669"/>
    <property type="project" value="InterPro"/>
</dbReference>
<evidence type="ECO:0000313" key="9">
    <source>
        <dbReference type="EMBL" id="TFU31444.1"/>
    </source>
</evidence>
<proteinExistence type="predicted"/>
<comment type="pathway">
    <text evidence="2">Carotenoid biosynthesis.</text>
</comment>
<dbReference type="InterPro" id="IPR017825">
    <property type="entry name" value="Lycopene_cyclase_dom"/>
</dbReference>
<keyword evidence="7" id="KW-0413">Isomerase</keyword>
<evidence type="ECO:0000256" key="6">
    <source>
        <dbReference type="ARBA" id="ARBA00023136"/>
    </source>
</evidence>
<keyword evidence="4" id="KW-0125">Carotenoid biosynthesis</keyword>
<gene>
    <name evidence="9" type="ORF">E4U02_13350</name>
</gene>
<dbReference type="NCBIfam" id="TIGR03462">
    <property type="entry name" value="CarR_dom_SF"/>
    <property type="match status" value="1"/>
</dbReference>
<evidence type="ECO:0000256" key="2">
    <source>
        <dbReference type="ARBA" id="ARBA00004829"/>
    </source>
</evidence>
<keyword evidence="5 8" id="KW-1133">Transmembrane helix</keyword>
<comment type="subcellular location">
    <subcellularLocation>
        <location evidence="1">Membrane</location>
        <topology evidence="1">Multi-pass membrane protein</topology>
    </subcellularLocation>
</comment>